<organism evidence="10 11">
    <name type="scientific">Mycena venus</name>
    <dbReference type="NCBI Taxonomy" id="2733690"/>
    <lineage>
        <taxon>Eukaryota</taxon>
        <taxon>Fungi</taxon>
        <taxon>Dikarya</taxon>
        <taxon>Basidiomycota</taxon>
        <taxon>Agaricomycotina</taxon>
        <taxon>Agaricomycetes</taxon>
        <taxon>Agaricomycetidae</taxon>
        <taxon>Agaricales</taxon>
        <taxon>Marasmiineae</taxon>
        <taxon>Mycenaceae</taxon>
        <taxon>Mycena</taxon>
    </lineage>
</organism>
<dbReference type="InterPro" id="IPR037132">
    <property type="entry name" value="N_Gln_amidohydro_ab_roll_sf"/>
</dbReference>
<evidence type="ECO:0000256" key="5">
    <source>
        <dbReference type="ARBA" id="ARBA00022801"/>
    </source>
</evidence>
<comment type="caution">
    <text evidence="10">The sequence shown here is derived from an EMBL/GenBank/DDBJ whole genome shotgun (WGS) entry which is preliminary data.</text>
</comment>
<dbReference type="InterPro" id="IPR023128">
    <property type="entry name" value="Prot_N_Gln_amidohydro_ab_roll"/>
</dbReference>
<dbReference type="Proteomes" id="UP000620124">
    <property type="component" value="Unassembled WGS sequence"/>
</dbReference>
<evidence type="ECO:0000256" key="1">
    <source>
        <dbReference type="ARBA" id="ARBA00008985"/>
    </source>
</evidence>
<dbReference type="PANTHER" id="PTHR13035">
    <property type="entry name" value="PROTEIN N-TERMINAL GLUTAMINE AMIDOHYDROLASE"/>
    <property type="match status" value="1"/>
</dbReference>
<dbReference type="Pfam" id="PF09764">
    <property type="entry name" value="Nt_Gln_amidase"/>
    <property type="match status" value="1"/>
</dbReference>
<gene>
    <name evidence="10" type="ORF">MVEN_02067500</name>
</gene>
<comment type="similarity">
    <text evidence="1 8">Belongs to the NTAQ1 family.</text>
</comment>
<sequence>MLDPPSAPETVYTPFYCEENIYLLCEAFITQGEDVSAVFISNELKTVALWNQKLNQSVVVWDYHVVLLLRSRDQRRWIYDFDTCLPFPCLLEDYLAHTFRQDVPSSYRSLFRIVPGSIYVAHFASDRSHMLTGGSDSNCETPVAVKTYNSPPPPYPPIRGKNANVMNNLMRSFVCMVSCEETFGDVCTMAAMAET</sequence>
<dbReference type="GO" id="GO:0005829">
    <property type="term" value="C:cytosol"/>
    <property type="evidence" value="ECO:0007669"/>
    <property type="project" value="TreeGrafter"/>
</dbReference>
<comment type="function">
    <text evidence="8">Mediates the side-chain deamidation of N-terminal glutamine residues to glutamate, an important step in N-end rule pathway of protein degradation. Conversion of the resulting N-terminal glutamine to glutamate renders the protein susceptible to arginylation, polyubiquitination and degradation as specified by the N-end rule. Does not act on substrates with internal or C-terminal glutamine and does not act on non-glutamine residues in any position.</text>
</comment>
<evidence type="ECO:0000256" key="8">
    <source>
        <dbReference type="RuleBase" id="RU367082"/>
    </source>
</evidence>
<evidence type="ECO:0000256" key="2">
    <source>
        <dbReference type="ARBA" id="ARBA00011245"/>
    </source>
</evidence>
<dbReference type="GO" id="GO:0008418">
    <property type="term" value="F:protein-N-terminal asparagine amidohydrolase activity"/>
    <property type="evidence" value="ECO:0007669"/>
    <property type="project" value="UniProtKB-UniRule"/>
</dbReference>
<dbReference type="Gene3D" id="3.10.620.10">
    <property type="entry name" value="Protein N-terminal glutamine amidohydrolase, alpha beta roll"/>
    <property type="match status" value="1"/>
</dbReference>
<dbReference type="EC" id="3.5.1.122" evidence="3 8"/>
<comment type="subunit">
    <text evidence="2 8">Monomer.</text>
</comment>
<evidence type="ECO:0000313" key="11">
    <source>
        <dbReference type="Proteomes" id="UP000620124"/>
    </source>
</evidence>
<comment type="catalytic activity">
    <reaction evidence="7 8">
        <text>N-terminal L-glutaminyl-[protein] + H2O = N-terminal L-glutamyl-[protein] + NH4(+)</text>
        <dbReference type="Rhea" id="RHEA:50680"/>
        <dbReference type="Rhea" id="RHEA-COMP:12668"/>
        <dbReference type="Rhea" id="RHEA-COMP:12777"/>
        <dbReference type="ChEBI" id="CHEBI:15377"/>
        <dbReference type="ChEBI" id="CHEBI:28938"/>
        <dbReference type="ChEBI" id="CHEBI:64721"/>
        <dbReference type="ChEBI" id="CHEBI:64722"/>
        <dbReference type="EC" id="3.5.1.122"/>
    </reaction>
</comment>
<dbReference type="InterPro" id="IPR039733">
    <property type="entry name" value="NTAQ1"/>
</dbReference>
<dbReference type="PANTHER" id="PTHR13035:SF0">
    <property type="entry name" value="PROTEIN N-TERMINAL GLUTAMINE AMIDOHYDROLASE"/>
    <property type="match status" value="1"/>
</dbReference>
<accession>A0A8H6XC79</accession>
<keyword evidence="5 8" id="KW-0378">Hydrolase</keyword>
<dbReference type="GO" id="GO:0005634">
    <property type="term" value="C:nucleus"/>
    <property type="evidence" value="ECO:0007669"/>
    <property type="project" value="TreeGrafter"/>
</dbReference>
<feature type="domain" description="Protein N-terminal glutamine amidohydrolase alpha beta roll" evidence="9">
    <location>
        <begin position="12"/>
        <end position="193"/>
    </location>
</feature>
<reference evidence="10" key="1">
    <citation type="submission" date="2020-05" db="EMBL/GenBank/DDBJ databases">
        <title>Mycena genomes resolve the evolution of fungal bioluminescence.</title>
        <authorList>
            <person name="Tsai I.J."/>
        </authorList>
    </citation>
    <scope>NUCLEOTIDE SEQUENCE</scope>
    <source>
        <strain evidence="10">CCC161011</strain>
    </source>
</reference>
<dbReference type="GO" id="GO:0070773">
    <property type="term" value="F:protein-N-terminal glutamine amidohydrolase activity"/>
    <property type="evidence" value="ECO:0007669"/>
    <property type="project" value="UniProtKB-UniRule"/>
</dbReference>
<evidence type="ECO:0000259" key="9">
    <source>
        <dbReference type="Pfam" id="PF09764"/>
    </source>
</evidence>
<evidence type="ECO:0000256" key="6">
    <source>
        <dbReference type="ARBA" id="ARBA00029677"/>
    </source>
</evidence>
<name>A0A8H6XC79_9AGAR</name>
<evidence type="ECO:0000256" key="3">
    <source>
        <dbReference type="ARBA" id="ARBA00012718"/>
    </source>
</evidence>
<dbReference type="OrthoDB" id="191192at2759"/>
<proteinExistence type="inferred from homology"/>
<evidence type="ECO:0000256" key="4">
    <source>
        <dbReference type="ARBA" id="ARBA00021247"/>
    </source>
</evidence>
<protein>
    <recommendedName>
        <fullName evidence="4 8">Protein N-terminal glutamine amidohydrolase</fullName>
        <ecNumber evidence="3 8">3.5.1.122</ecNumber>
    </recommendedName>
    <alternativeName>
        <fullName evidence="6 8">Protein NH2-terminal glutamine deamidase</fullName>
    </alternativeName>
</protein>
<evidence type="ECO:0000256" key="7">
    <source>
        <dbReference type="ARBA" id="ARBA00048768"/>
    </source>
</evidence>
<keyword evidence="11" id="KW-1185">Reference proteome</keyword>
<dbReference type="EMBL" id="JACAZI010000021">
    <property type="protein sequence ID" value="KAF7338417.1"/>
    <property type="molecule type" value="Genomic_DNA"/>
</dbReference>
<evidence type="ECO:0000313" key="10">
    <source>
        <dbReference type="EMBL" id="KAF7338417.1"/>
    </source>
</evidence>
<dbReference type="AlphaFoldDB" id="A0A8H6XC79"/>